<proteinExistence type="predicted"/>
<keyword evidence="2" id="KW-0863">Zinc-finger</keyword>
<dbReference type="InterPro" id="IPR028938">
    <property type="entry name" value="Rsf1-like"/>
</dbReference>
<evidence type="ECO:0000259" key="5">
    <source>
        <dbReference type="SMART" id="SM00249"/>
    </source>
</evidence>
<evidence type="ECO:0000256" key="4">
    <source>
        <dbReference type="SAM" id="MobiDB-lite"/>
    </source>
</evidence>
<dbReference type="OrthoDB" id="303107at2759"/>
<dbReference type="GO" id="GO:0008270">
    <property type="term" value="F:zinc ion binding"/>
    <property type="evidence" value="ECO:0007669"/>
    <property type="project" value="UniProtKB-KW"/>
</dbReference>
<feature type="region of interest" description="Disordered" evidence="4">
    <location>
        <begin position="858"/>
        <end position="964"/>
    </location>
</feature>
<dbReference type="PROSITE" id="PS01359">
    <property type="entry name" value="ZF_PHD_1"/>
    <property type="match status" value="1"/>
</dbReference>
<dbReference type="AlphaFoldDB" id="A0A5C3M3V0"/>
<dbReference type="EMBL" id="ML213597">
    <property type="protein sequence ID" value="TFK40094.1"/>
    <property type="molecule type" value="Genomic_DNA"/>
</dbReference>
<name>A0A5C3M3V0_9AGAR</name>
<evidence type="ECO:0000313" key="7">
    <source>
        <dbReference type="Proteomes" id="UP000308652"/>
    </source>
</evidence>
<feature type="compositionally biased region" description="Polar residues" evidence="4">
    <location>
        <begin position="400"/>
        <end position="436"/>
    </location>
</feature>
<feature type="compositionally biased region" description="Basic and acidic residues" evidence="4">
    <location>
        <begin position="560"/>
        <end position="610"/>
    </location>
</feature>
<dbReference type="InterPro" id="IPR019787">
    <property type="entry name" value="Znf_PHD-finger"/>
</dbReference>
<dbReference type="Gene3D" id="3.30.40.10">
    <property type="entry name" value="Zinc/RING finger domain, C3HC4 (zinc finger)"/>
    <property type="match status" value="1"/>
</dbReference>
<evidence type="ECO:0000313" key="6">
    <source>
        <dbReference type="EMBL" id="TFK40094.1"/>
    </source>
</evidence>
<dbReference type="InterPro" id="IPR011011">
    <property type="entry name" value="Znf_FYVE_PHD"/>
</dbReference>
<dbReference type="SMART" id="SM00249">
    <property type="entry name" value="PHD"/>
    <property type="match status" value="1"/>
</dbReference>
<feature type="compositionally biased region" description="Low complexity" evidence="4">
    <location>
        <begin position="903"/>
        <end position="916"/>
    </location>
</feature>
<feature type="region of interest" description="Disordered" evidence="4">
    <location>
        <begin position="1"/>
        <end position="25"/>
    </location>
</feature>
<evidence type="ECO:0000256" key="2">
    <source>
        <dbReference type="ARBA" id="ARBA00022771"/>
    </source>
</evidence>
<feature type="compositionally biased region" description="Basic and acidic residues" evidence="4">
    <location>
        <begin position="449"/>
        <end position="467"/>
    </location>
</feature>
<feature type="region of interest" description="Disordered" evidence="4">
    <location>
        <begin position="560"/>
        <end position="655"/>
    </location>
</feature>
<dbReference type="CDD" id="cd15489">
    <property type="entry name" value="PHD_SF"/>
    <property type="match status" value="1"/>
</dbReference>
<feature type="compositionally biased region" description="Polar residues" evidence="4">
    <location>
        <begin position="7"/>
        <end position="17"/>
    </location>
</feature>
<gene>
    <name evidence="6" type="ORF">BDQ12DRAFT_680331</name>
</gene>
<feature type="compositionally biased region" description="Acidic residues" evidence="4">
    <location>
        <begin position="437"/>
        <end position="447"/>
    </location>
</feature>
<dbReference type="InterPro" id="IPR019786">
    <property type="entry name" value="Zinc_finger_PHD-type_CS"/>
</dbReference>
<feature type="compositionally biased region" description="Polar residues" evidence="4">
    <location>
        <begin position="145"/>
        <end position="162"/>
    </location>
</feature>
<feature type="region of interest" description="Disordered" evidence="4">
    <location>
        <begin position="395"/>
        <end position="470"/>
    </location>
</feature>
<dbReference type="Pfam" id="PF00628">
    <property type="entry name" value="PHD"/>
    <property type="match status" value="1"/>
</dbReference>
<organism evidence="6 7">
    <name type="scientific">Crucibulum laeve</name>
    <dbReference type="NCBI Taxonomy" id="68775"/>
    <lineage>
        <taxon>Eukaryota</taxon>
        <taxon>Fungi</taxon>
        <taxon>Dikarya</taxon>
        <taxon>Basidiomycota</taxon>
        <taxon>Agaricomycotina</taxon>
        <taxon>Agaricomycetes</taxon>
        <taxon>Agaricomycetidae</taxon>
        <taxon>Agaricales</taxon>
        <taxon>Agaricineae</taxon>
        <taxon>Nidulariaceae</taxon>
        <taxon>Crucibulum</taxon>
    </lineage>
</organism>
<keyword evidence="3" id="KW-0862">Zinc</keyword>
<feature type="region of interest" description="Disordered" evidence="4">
    <location>
        <begin position="263"/>
        <end position="323"/>
    </location>
</feature>
<feature type="region of interest" description="Disordered" evidence="4">
    <location>
        <begin position="111"/>
        <end position="167"/>
    </location>
</feature>
<feature type="compositionally biased region" description="Low complexity" evidence="4">
    <location>
        <begin position="931"/>
        <end position="945"/>
    </location>
</feature>
<feature type="region of interest" description="Disordered" evidence="4">
    <location>
        <begin position="338"/>
        <end position="368"/>
    </location>
</feature>
<feature type="domain" description="Zinc finger PHD-type" evidence="5">
    <location>
        <begin position="663"/>
        <end position="720"/>
    </location>
</feature>
<accession>A0A5C3M3V0</accession>
<dbReference type="GO" id="GO:0031213">
    <property type="term" value="C:RSF complex"/>
    <property type="evidence" value="ECO:0007669"/>
    <property type="project" value="InterPro"/>
</dbReference>
<dbReference type="PANTHER" id="PTHR14296:SF3">
    <property type="entry name" value="DIKAR, ISOFORM F"/>
    <property type="match status" value="1"/>
</dbReference>
<feature type="compositionally biased region" description="Polar residues" evidence="4">
    <location>
        <begin position="644"/>
        <end position="653"/>
    </location>
</feature>
<protein>
    <recommendedName>
        <fullName evidence="5">Zinc finger PHD-type domain-containing protein</fullName>
    </recommendedName>
</protein>
<sequence>MPRRSSARTASIQSAPVQPTPPSHTHALPDNLTLLRRQWKWAAFSQFFITFAHLLAMHDVTVADIEHDLAFGTSVVIPRIMQRLLYTLSYDRRITLDNWQTALRKQYLKRDPQANPIGPEPMSTPLHPSPSVPATTSASAEPDSIPQTPVDSQPPASTTAAESDQAVDSLHSIIQPSEYDSFKDPFDVEPGYKINWLDLPMLAKLDSMHLLTEWQFQNPTRLRQLMKSDDESASWRIEPIGYDAKRNAYWHIGDRLWIQRELPKPPKSLKRKRGLEAQAAKARPKSNFTKDRSTKKPRLAPANEDTSSNLRGRGRAAKAQAKLKLDAQAKELAELNRQAALQKSPARSRRRPTDGVSSNIAPKPVASRTVGTRISARLRGVQEEEWQPIPEDWLDGDVNGVTSKMSTRTVSRNNLEASKTGLESDNGSISDLTELSSETEDKEEPDEATMNHHVPEPQPPADDRGLEHPPNLPEGFIEWEMICVTLREWECIADRFEKSTYYLEKSLYKRLVTDIVPTMVDMLKEVEKKRKLEEALVHRKRSSRIAIKESEKEEALVAAKKKAEEEEKMGRARRVEARRQKEEEERIRRENAREQRRKEREAREASRKATSESSVQPDDLDGKTHLASGSTVLRRNKPQDKTAHTNGSASGTRTPIGDDWELDCEICHRRGINVDDGTPMMSCGMCSKWQHIACHDQADLQQGRPKRDWDAEDFVCKKCRLKKATNDKRHQNTSTSVVYRPAVPRHVGPQQNPYYSQISNIPPVLHDRPFSGHYPRPLNGSTSYIQGQISDIRSSTIPAQSAQSHGSHPMEHNTIAFSHYQPQDRAFTTIAKPQQHPYNAYGHTQAYGQSFAPNYNYAGPPRVGDHSTSRSQNMGPTQGVWNITTPANTPGYPTAPYIPRMEPSNSSPRQQQQPNRHVQGIVASSSGQNIPQPQGHPSSPSGVPGTQFATAQFRYHPTSYQAPP</sequence>
<feature type="compositionally biased region" description="Low complexity" evidence="4">
    <location>
        <begin position="132"/>
        <end position="142"/>
    </location>
</feature>
<evidence type="ECO:0000256" key="3">
    <source>
        <dbReference type="ARBA" id="ARBA00022833"/>
    </source>
</evidence>
<dbReference type="SUPFAM" id="SSF57903">
    <property type="entry name" value="FYVE/PHD zinc finger"/>
    <property type="match status" value="1"/>
</dbReference>
<feature type="compositionally biased region" description="Polar residues" evidence="4">
    <location>
        <begin position="869"/>
        <end position="888"/>
    </location>
</feature>
<keyword evidence="7" id="KW-1185">Reference proteome</keyword>
<dbReference type="STRING" id="68775.A0A5C3M3V0"/>
<dbReference type="Proteomes" id="UP000308652">
    <property type="component" value="Unassembled WGS sequence"/>
</dbReference>
<dbReference type="PANTHER" id="PTHR14296">
    <property type="entry name" value="REMODELING AND SPACING FACTOR 1"/>
    <property type="match status" value="1"/>
</dbReference>
<keyword evidence="1" id="KW-0479">Metal-binding</keyword>
<evidence type="ECO:0000256" key="1">
    <source>
        <dbReference type="ARBA" id="ARBA00022723"/>
    </source>
</evidence>
<dbReference type="GO" id="GO:0006355">
    <property type="term" value="P:regulation of DNA-templated transcription"/>
    <property type="evidence" value="ECO:0007669"/>
    <property type="project" value="InterPro"/>
</dbReference>
<dbReference type="InterPro" id="IPR013083">
    <property type="entry name" value="Znf_RING/FYVE/PHD"/>
</dbReference>
<reference evidence="6 7" key="1">
    <citation type="journal article" date="2019" name="Nat. Ecol. Evol.">
        <title>Megaphylogeny resolves global patterns of mushroom evolution.</title>
        <authorList>
            <person name="Varga T."/>
            <person name="Krizsan K."/>
            <person name="Foldi C."/>
            <person name="Dima B."/>
            <person name="Sanchez-Garcia M."/>
            <person name="Sanchez-Ramirez S."/>
            <person name="Szollosi G.J."/>
            <person name="Szarkandi J.G."/>
            <person name="Papp V."/>
            <person name="Albert L."/>
            <person name="Andreopoulos W."/>
            <person name="Angelini C."/>
            <person name="Antonin V."/>
            <person name="Barry K.W."/>
            <person name="Bougher N.L."/>
            <person name="Buchanan P."/>
            <person name="Buyck B."/>
            <person name="Bense V."/>
            <person name="Catcheside P."/>
            <person name="Chovatia M."/>
            <person name="Cooper J."/>
            <person name="Damon W."/>
            <person name="Desjardin D."/>
            <person name="Finy P."/>
            <person name="Geml J."/>
            <person name="Haridas S."/>
            <person name="Hughes K."/>
            <person name="Justo A."/>
            <person name="Karasinski D."/>
            <person name="Kautmanova I."/>
            <person name="Kiss B."/>
            <person name="Kocsube S."/>
            <person name="Kotiranta H."/>
            <person name="LaButti K.M."/>
            <person name="Lechner B.E."/>
            <person name="Liimatainen K."/>
            <person name="Lipzen A."/>
            <person name="Lukacs Z."/>
            <person name="Mihaltcheva S."/>
            <person name="Morgado L.N."/>
            <person name="Niskanen T."/>
            <person name="Noordeloos M.E."/>
            <person name="Ohm R.A."/>
            <person name="Ortiz-Santana B."/>
            <person name="Ovrebo C."/>
            <person name="Racz N."/>
            <person name="Riley R."/>
            <person name="Savchenko A."/>
            <person name="Shiryaev A."/>
            <person name="Soop K."/>
            <person name="Spirin V."/>
            <person name="Szebenyi C."/>
            <person name="Tomsovsky M."/>
            <person name="Tulloss R.E."/>
            <person name="Uehling J."/>
            <person name="Grigoriev I.V."/>
            <person name="Vagvolgyi C."/>
            <person name="Papp T."/>
            <person name="Martin F.M."/>
            <person name="Miettinen O."/>
            <person name="Hibbett D.S."/>
            <person name="Nagy L.G."/>
        </authorList>
    </citation>
    <scope>NUCLEOTIDE SEQUENCE [LARGE SCALE GENOMIC DNA]</scope>
    <source>
        <strain evidence="6 7">CBS 166.37</strain>
    </source>
</reference>
<dbReference type="InterPro" id="IPR001965">
    <property type="entry name" value="Znf_PHD"/>
</dbReference>